<dbReference type="Proteomes" id="UP000265520">
    <property type="component" value="Unassembled WGS sequence"/>
</dbReference>
<name>A0A392MRV5_9FABA</name>
<protein>
    <submittedName>
        <fullName evidence="1">Uncharacterized protein</fullName>
    </submittedName>
</protein>
<organism evidence="1 2">
    <name type="scientific">Trifolium medium</name>
    <dbReference type="NCBI Taxonomy" id="97028"/>
    <lineage>
        <taxon>Eukaryota</taxon>
        <taxon>Viridiplantae</taxon>
        <taxon>Streptophyta</taxon>
        <taxon>Embryophyta</taxon>
        <taxon>Tracheophyta</taxon>
        <taxon>Spermatophyta</taxon>
        <taxon>Magnoliopsida</taxon>
        <taxon>eudicotyledons</taxon>
        <taxon>Gunneridae</taxon>
        <taxon>Pentapetalae</taxon>
        <taxon>rosids</taxon>
        <taxon>fabids</taxon>
        <taxon>Fabales</taxon>
        <taxon>Fabaceae</taxon>
        <taxon>Papilionoideae</taxon>
        <taxon>50 kb inversion clade</taxon>
        <taxon>NPAAA clade</taxon>
        <taxon>Hologalegina</taxon>
        <taxon>IRL clade</taxon>
        <taxon>Trifolieae</taxon>
        <taxon>Trifolium</taxon>
    </lineage>
</organism>
<keyword evidence="2" id="KW-1185">Reference proteome</keyword>
<dbReference type="AlphaFoldDB" id="A0A392MRV5"/>
<accession>A0A392MRV5</accession>
<proteinExistence type="predicted"/>
<comment type="caution">
    <text evidence="1">The sequence shown here is derived from an EMBL/GenBank/DDBJ whole genome shotgun (WGS) entry which is preliminary data.</text>
</comment>
<reference evidence="1 2" key="1">
    <citation type="journal article" date="2018" name="Front. Plant Sci.">
        <title>Red Clover (Trifolium pratense) and Zigzag Clover (T. medium) - A Picture of Genomic Similarities and Differences.</title>
        <authorList>
            <person name="Dluhosova J."/>
            <person name="Istvanek J."/>
            <person name="Nedelnik J."/>
            <person name="Repkova J."/>
        </authorList>
    </citation>
    <scope>NUCLEOTIDE SEQUENCE [LARGE SCALE GENOMIC DNA]</scope>
    <source>
        <strain evidence="2">cv. 10/8</strain>
        <tissue evidence="1">Leaf</tissue>
    </source>
</reference>
<dbReference type="EMBL" id="LXQA010017344">
    <property type="protein sequence ID" value="MCH89982.1"/>
    <property type="molecule type" value="Genomic_DNA"/>
</dbReference>
<evidence type="ECO:0000313" key="2">
    <source>
        <dbReference type="Proteomes" id="UP000265520"/>
    </source>
</evidence>
<gene>
    <name evidence="1" type="ORF">A2U01_0010888</name>
</gene>
<evidence type="ECO:0000313" key="1">
    <source>
        <dbReference type="EMBL" id="MCH89982.1"/>
    </source>
</evidence>
<sequence length="97" mass="10861">MRWYFRISHPYLIPLPQGDPQRSCEMEALVEEDSEKEKSIVADLVVANSRIRQIAASLLRGGELANGSRAKEAMDEMYSIANYALRYRRMGGGGPAT</sequence>